<evidence type="ECO:0000313" key="2">
    <source>
        <dbReference type="EMBL" id="NNH10535.1"/>
    </source>
</evidence>
<accession>A0A849B9V9</accession>
<keyword evidence="5" id="KW-1185">Reference proteome</keyword>
<evidence type="ECO:0000256" key="1">
    <source>
        <dbReference type="SAM" id="Phobius"/>
    </source>
</evidence>
<reference evidence="2 4" key="1">
    <citation type="submission" date="2020-05" db="EMBL/GenBank/DDBJ databases">
        <title>MicrobeNet Type strains.</title>
        <authorList>
            <person name="Nicholson A.C."/>
        </authorList>
    </citation>
    <scope>NUCLEOTIDE SEQUENCE [LARGE SCALE GENOMIC DNA]</scope>
    <source>
        <strain evidence="2 4">ATCC 700815</strain>
    </source>
</reference>
<dbReference type="Proteomes" id="UP000542973">
    <property type="component" value="Unassembled WGS sequence"/>
</dbReference>
<dbReference type="RefSeq" id="WP_151022455.1">
    <property type="nucleotide sequence ID" value="NZ_BAAAEB010000003.1"/>
</dbReference>
<proteinExistence type="predicted"/>
<protein>
    <submittedName>
        <fullName evidence="2">Uncharacterized protein</fullName>
    </submittedName>
</protein>
<reference evidence="3" key="2">
    <citation type="submission" date="2022-06" db="EMBL/GenBank/DDBJ databases">
        <title>Complete genome sequence and characterization of Cupriavidus gilardii QJ1 isolated from contaminating cells.</title>
        <authorList>
            <person name="Qi J."/>
        </authorList>
    </citation>
    <scope>NUCLEOTIDE SEQUENCE</scope>
    <source>
        <strain evidence="3">QJ1</strain>
    </source>
</reference>
<keyword evidence="1" id="KW-1133">Transmembrane helix</keyword>
<dbReference type="AlphaFoldDB" id="A0A849B9V9"/>
<feature type="transmembrane region" description="Helical" evidence="1">
    <location>
        <begin position="60"/>
        <end position="81"/>
    </location>
</feature>
<keyword evidence="1" id="KW-0472">Membrane</keyword>
<keyword evidence="1" id="KW-0812">Transmembrane</keyword>
<sequence length="117" mass="12325">MQTNRTPLLPTHLAIDMAAIDVNRPWEDGYGLLQESRIRVDADARQQGLCSRFWSDYPRVAAGAVAGVAFGLVAGASGATFAATHDWAAAASVFGLGNVLIGCVAGCLLNLAERPIR</sequence>
<evidence type="ECO:0000313" key="3">
    <source>
        <dbReference type="EMBL" id="USE78537.1"/>
    </source>
</evidence>
<feature type="transmembrane region" description="Helical" evidence="1">
    <location>
        <begin position="87"/>
        <end position="112"/>
    </location>
</feature>
<dbReference type="Proteomes" id="UP001056648">
    <property type="component" value="Chromosome 2"/>
</dbReference>
<dbReference type="EMBL" id="JABEMD010000008">
    <property type="protein sequence ID" value="NNH10535.1"/>
    <property type="molecule type" value="Genomic_DNA"/>
</dbReference>
<gene>
    <name evidence="2" type="ORF">HLB16_06515</name>
    <name evidence="3" type="ORF">NDR89_17845</name>
</gene>
<evidence type="ECO:0000313" key="5">
    <source>
        <dbReference type="Proteomes" id="UP001056648"/>
    </source>
</evidence>
<evidence type="ECO:0000313" key="4">
    <source>
        <dbReference type="Proteomes" id="UP000542973"/>
    </source>
</evidence>
<organism evidence="2 4">
    <name type="scientific">Cupriavidus gilardii</name>
    <dbReference type="NCBI Taxonomy" id="82541"/>
    <lineage>
        <taxon>Bacteria</taxon>
        <taxon>Pseudomonadati</taxon>
        <taxon>Pseudomonadota</taxon>
        <taxon>Betaproteobacteria</taxon>
        <taxon>Burkholderiales</taxon>
        <taxon>Burkholderiaceae</taxon>
        <taxon>Cupriavidus</taxon>
    </lineage>
</organism>
<name>A0A849B9V9_9BURK</name>
<dbReference type="EMBL" id="CP098736">
    <property type="protein sequence ID" value="USE78537.1"/>
    <property type="molecule type" value="Genomic_DNA"/>
</dbReference>